<comment type="caution">
    <text evidence="2">The sequence shown here is derived from an EMBL/GenBank/DDBJ whole genome shotgun (WGS) entry which is preliminary data.</text>
</comment>
<reference evidence="2" key="1">
    <citation type="submission" date="2021-01" db="EMBL/GenBank/DDBJ databases">
        <authorList>
            <person name="Lovell J.T."/>
            <person name="Bentley N."/>
            <person name="Bhattarai G."/>
            <person name="Jenkins J.W."/>
            <person name="Sreedasyam A."/>
            <person name="Alarcon Y."/>
            <person name="Bock C."/>
            <person name="Boston L."/>
            <person name="Carlson J."/>
            <person name="Cervantes K."/>
            <person name="Clermont K."/>
            <person name="Krom N."/>
            <person name="Kubenka K."/>
            <person name="Mamidi S."/>
            <person name="Mattison C."/>
            <person name="Monteros M."/>
            <person name="Pisani C."/>
            <person name="Plott C."/>
            <person name="Rajasekar S."/>
            <person name="Rhein H.S."/>
            <person name="Rohla C."/>
            <person name="Song M."/>
            <person name="Hilaire R.S."/>
            <person name="Shu S."/>
            <person name="Wells L."/>
            <person name="Wang X."/>
            <person name="Webber J."/>
            <person name="Heerema R.J."/>
            <person name="Klein P."/>
            <person name="Conner P."/>
            <person name="Grauke L."/>
            <person name="Grimwood J."/>
            <person name="Schmutz J."/>
            <person name="Randall J.J."/>
        </authorList>
    </citation>
    <scope>NUCLEOTIDE SEQUENCE</scope>
    <source>
        <tissue evidence="2">Leaf</tissue>
    </source>
</reference>
<evidence type="ECO:0000256" key="1">
    <source>
        <dbReference type="SAM" id="Phobius"/>
    </source>
</evidence>
<gene>
    <name evidence="2" type="ORF">I3842_01G119000</name>
</gene>
<keyword evidence="1" id="KW-0812">Transmembrane</keyword>
<name>A0A922G4N7_CARIL</name>
<keyword evidence="1" id="KW-0472">Membrane</keyword>
<proteinExistence type="predicted"/>
<evidence type="ECO:0000313" key="2">
    <source>
        <dbReference type="EMBL" id="KAG6731220.1"/>
    </source>
</evidence>
<sequence>MASLCFVVMVVECLWSWSCWICLNFLLHLVRFTLRDEKDLPMV</sequence>
<protein>
    <submittedName>
        <fullName evidence="2">Uncharacterized protein</fullName>
    </submittedName>
</protein>
<dbReference type="EMBL" id="CM031825">
    <property type="protein sequence ID" value="KAG6731220.1"/>
    <property type="molecule type" value="Genomic_DNA"/>
</dbReference>
<feature type="transmembrane region" description="Helical" evidence="1">
    <location>
        <begin position="6"/>
        <end position="30"/>
    </location>
</feature>
<organism evidence="2 3">
    <name type="scientific">Carya illinoinensis</name>
    <name type="common">Pecan</name>
    <dbReference type="NCBI Taxonomy" id="32201"/>
    <lineage>
        <taxon>Eukaryota</taxon>
        <taxon>Viridiplantae</taxon>
        <taxon>Streptophyta</taxon>
        <taxon>Embryophyta</taxon>
        <taxon>Tracheophyta</taxon>
        <taxon>Spermatophyta</taxon>
        <taxon>Magnoliopsida</taxon>
        <taxon>eudicotyledons</taxon>
        <taxon>Gunneridae</taxon>
        <taxon>Pentapetalae</taxon>
        <taxon>rosids</taxon>
        <taxon>fabids</taxon>
        <taxon>Fagales</taxon>
        <taxon>Juglandaceae</taxon>
        <taxon>Carya</taxon>
    </lineage>
</organism>
<dbReference type="Proteomes" id="UP000811246">
    <property type="component" value="Chromosome 1"/>
</dbReference>
<accession>A0A922G4N7</accession>
<dbReference type="AlphaFoldDB" id="A0A922G4N7"/>
<evidence type="ECO:0000313" key="3">
    <source>
        <dbReference type="Proteomes" id="UP000811246"/>
    </source>
</evidence>
<keyword evidence="1" id="KW-1133">Transmembrane helix</keyword>